<evidence type="ECO:0000256" key="1">
    <source>
        <dbReference type="ARBA" id="ARBA00002526"/>
    </source>
</evidence>
<dbReference type="EMBL" id="MCFL01000084">
    <property type="protein sequence ID" value="ORZ30469.1"/>
    <property type="molecule type" value="Genomic_DNA"/>
</dbReference>
<evidence type="ECO:0000256" key="14">
    <source>
        <dbReference type="RuleBase" id="RU000485"/>
    </source>
</evidence>
<sequence>MCSGVADIGLIGLAVMGQNLVLNMDDHGFVVCAYNRTVSKVDDFLANEAKGTKIVGARSIEDLCAKLKRPRKIMMLVKAGQAVDDFIAQLLPYLEKGDIIIDGGNSHFPDSIRRTKQLEQMGLLFCGCGVSGGEEGARYGPSLMPGGSPGAWPHLKPIFQAITAKSDGEPCCDWVGETGSGHYVKMVHNGIEYGDMQLICEGYHIMKTMMGMGNDEIASVFNQWNRGDLDSFLMEISADIVKFRDTDNQPLLEKIRDTAGQKGTGKWTAISALDLGMPVTLIGEAVFARCLSALKDERQRASAILTGPRPGLDARFTGDKQLFLKDLENALYAAKLISYAQGFMLLREAAREQGWNLNYGGISLMWRGGCIIRSRFLGDIKKAYDNNPNLENLLFDPFFKAVMDRTQSSFRRVVAQASLLGVPVPCLSSSLAFYDGYRTDYLPANLLQAQRDYFGAHTFERLNKPGVFEHTNWTGRGGRISSSTYNA</sequence>
<dbReference type="GO" id="GO:0004616">
    <property type="term" value="F:phosphogluconate dehydrogenase (decarboxylating) activity"/>
    <property type="evidence" value="ECO:0007669"/>
    <property type="project" value="UniProtKB-EC"/>
</dbReference>
<feature type="binding site" description="in other chain" evidence="12">
    <location>
        <position position="193"/>
    </location>
    <ligand>
        <name>substrate</name>
        <note>ligand shared between dimeric partners</note>
    </ligand>
</feature>
<feature type="binding site" evidence="12">
    <location>
        <position position="457"/>
    </location>
    <ligand>
        <name>substrate</name>
        <note>ligand shared between dimeric partners</note>
    </ligand>
</feature>
<comment type="function">
    <text evidence="1 10">Catalyzes the oxidative decarboxylation of 6-phosphogluconate to ribulose 5-phosphate and CO(2), with concomitant reduction of NADP to NADPH.</text>
</comment>
<evidence type="ECO:0000313" key="17">
    <source>
        <dbReference type="Proteomes" id="UP000193411"/>
    </source>
</evidence>
<evidence type="ECO:0000313" key="16">
    <source>
        <dbReference type="EMBL" id="ORZ30469.1"/>
    </source>
</evidence>
<reference evidence="16 17" key="1">
    <citation type="submission" date="2016-07" db="EMBL/GenBank/DDBJ databases">
        <title>Pervasive Adenine N6-methylation of Active Genes in Fungi.</title>
        <authorList>
            <consortium name="DOE Joint Genome Institute"/>
            <person name="Mondo S.J."/>
            <person name="Dannebaum R.O."/>
            <person name="Kuo R.C."/>
            <person name="Labutti K."/>
            <person name="Haridas S."/>
            <person name="Kuo A."/>
            <person name="Salamov A."/>
            <person name="Ahrendt S.R."/>
            <person name="Lipzen A."/>
            <person name="Sullivan W."/>
            <person name="Andreopoulos W.B."/>
            <person name="Clum A."/>
            <person name="Lindquist E."/>
            <person name="Daum C."/>
            <person name="Ramamoorthy G.K."/>
            <person name="Gryganskyi A."/>
            <person name="Culley D."/>
            <person name="Magnuson J.K."/>
            <person name="James T.Y."/>
            <person name="O'Malley M.A."/>
            <person name="Stajich J.E."/>
            <person name="Spatafora J.W."/>
            <person name="Visel A."/>
            <person name="Grigoriev I.V."/>
        </authorList>
    </citation>
    <scope>NUCLEOTIDE SEQUENCE [LARGE SCALE GENOMIC DNA]</scope>
    <source>
        <strain evidence="16 17">PL171</strain>
    </source>
</reference>
<dbReference type="InterPro" id="IPR006114">
    <property type="entry name" value="6PGDH_C"/>
</dbReference>
<keyword evidence="6 10" id="KW-0560">Oxidoreductase</keyword>
<comment type="catalytic activity">
    <reaction evidence="9 10 14">
        <text>6-phospho-D-gluconate + NADP(+) = D-ribulose 5-phosphate + CO2 + NADPH</text>
        <dbReference type="Rhea" id="RHEA:10116"/>
        <dbReference type="ChEBI" id="CHEBI:16526"/>
        <dbReference type="ChEBI" id="CHEBI:57783"/>
        <dbReference type="ChEBI" id="CHEBI:58121"/>
        <dbReference type="ChEBI" id="CHEBI:58349"/>
        <dbReference type="ChEBI" id="CHEBI:58759"/>
        <dbReference type="EC" id="1.1.1.44"/>
    </reaction>
</comment>
<evidence type="ECO:0000256" key="13">
    <source>
        <dbReference type="PIRSR" id="PIRSR000109-3"/>
    </source>
</evidence>
<evidence type="ECO:0000256" key="6">
    <source>
        <dbReference type="ARBA" id="ARBA00023002"/>
    </source>
</evidence>
<gene>
    <name evidence="16" type="ORF">BCR44DRAFT_24533</name>
</gene>
<dbReference type="InterPro" id="IPR013328">
    <property type="entry name" value="6PGD_dom2"/>
</dbReference>
<evidence type="ECO:0000256" key="4">
    <source>
        <dbReference type="ARBA" id="ARBA00011738"/>
    </source>
</evidence>
<keyword evidence="5 10" id="KW-0521">NADP</keyword>
<evidence type="ECO:0000256" key="9">
    <source>
        <dbReference type="ARBA" id="ARBA00048640"/>
    </source>
</evidence>
<dbReference type="PRINTS" id="PR00076">
    <property type="entry name" value="6PGDHDRGNASE"/>
</dbReference>
<comment type="similarity">
    <text evidence="3 10 14">Belongs to the 6-phosphogluconate dehydrogenase family.</text>
</comment>
<evidence type="ECO:0000256" key="7">
    <source>
        <dbReference type="ARBA" id="ARBA00023064"/>
    </source>
</evidence>
<evidence type="ECO:0000256" key="8">
    <source>
        <dbReference type="ARBA" id="ARBA00023126"/>
    </source>
</evidence>
<feature type="binding site" evidence="13">
    <location>
        <begin position="35"/>
        <end position="37"/>
    </location>
    <ligand>
        <name>NADP(+)</name>
        <dbReference type="ChEBI" id="CHEBI:58349"/>
    </ligand>
</feature>
<dbReference type="OrthoDB" id="434986at2759"/>
<dbReference type="Gene3D" id="3.40.50.720">
    <property type="entry name" value="NAD(P)-binding Rossmann-like Domain"/>
    <property type="match status" value="1"/>
</dbReference>
<dbReference type="SMART" id="SM01350">
    <property type="entry name" value="6PGD"/>
    <property type="match status" value="1"/>
</dbReference>
<feature type="binding site" description="in other chain" evidence="12">
    <location>
        <begin position="131"/>
        <end position="133"/>
    </location>
    <ligand>
        <name>substrate</name>
        <note>ligand shared between dimeric partners</note>
    </ligand>
</feature>
<dbReference type="FunFam" id="1.10.1040.10:FF:000002">
    <property type="entry name" value="6-phosphogluconate dehydrogenase, decarboxylating"/>
    <property type="match status" value="1"/>
</dbReference>
<dbReference type="PANTHER" id="PTHR11811">
    <property type="entry name" value="6-PHOSPHOGLUCONATE DEHYDROGENASE"/>
    <property type="match status" value="1"/>
</dbReference>
<dbReference type="Pfam" id="PF03446">
    <property type="entry name" value="NAD_binding_2"/>
    <property type="match status" value="1"/>
</dbReference>
<dbReference type="Pfam" id="PF00393">
    <property type="entry name" value="6PGD"/>
    <property type="match status" value="1"/>
</dbReference>
<dbReference type="InterPro" id="IPR006183">
    <property type="entry name" value="Pgluconate_DH"/>
</dbReference>
<name>A0A1Y2H7E1_9FUNG</name>
<dbReference type="NCBIfam" id="NF006765">
    <property type="entry name" value="PRK09287.1"/>
    <property type="match status" value="1"/>
</dbReference>
<feature type="active site" description="Proton acceptor" evidence="11">
    <location>
        <position position="185"/>
    </location>
</feature>
<keyword evidence="17" id="KW-1185">Reference proteome</keyword>
<dbReference type="InterPro" id="IPR006184">
    <property type="entry name" value="6PGdom_BS"/>
</dbReference>
<comment type="subunit">
    <text evidence="4 10">Homodimer.</text>
</comment>
<feature type="binding site" description="in other chain" evidence="12">
    <location>
        <position position="105"/>
    </location>
    <ligand>
        <name>substrate</name>
        <note>ligand shared between dimeric partners</note>
    </ligand>
</feature>
<feature type="binding site" evidence="13">
    <location>
        <begin position="12"/>
        <end position="17"/>
    </location>
    <ligand>
        <name>NADP(+)</name>
        <dbReference type="ChEBI" id="CHEBI:58349"/>
    </ligand>
</feature>
<comment type="pathway">
    <text evidence="2 10 14">Carbohydrate degradation; pentose phosphate pathway; D-ribulose 5-phosphate from D-glucose 6-phosphate (oxidative stage): step 3/3.</text>
</comment>
<dbReference type="EC" id="1.1.1.44" evidence="10 14"/>
<dbReference type="AlphaFoldDB" id="A0A1Y2H7E1"/>
<feature type="active site" description="Proton donor" evidence="11">
    <location>
        <position position="192"/>
    </location>
</feature>
<feature type="binding site" description="in other chain" evidence="12">
    <location>
        <position position="262"/>
    </location>
    <ligand>
        <name>substrate</name>
        <note>ligand shared between dimeric partners</note>
    </ligand>
</feature>
<dbReference type="PROSITE" id="PS00461">
    <property type="entry name" value="6PGD"/>
    <property type="match status" value="1"/>
</dbReference>
<evidence type="ECO:0000256" key="2">
    <source>
        <dbReference type="ARBA" id="ARBA00004874"/>
    </source>
</evidence>
<evidence type="ECO:0000256" key="10">
    <source>
        <dbReference type="PIRNR" id="PIRNR000109"/>
    </source>
</evidence>
<evidence type="ECO:0000256" key="3">
    <source>
        <dbReference type="ARBA" id="ARBA00008419"/>
    </source>
</evidence>
<evidence type="ECO:0000256" key="11">
    <source>
        <dbReference type="PIRSR" id="PIRSR000109-1"/>
    </source>
</evidence>
<feature type="binding site" description="in other chain" evidence="12">
    <location>
        <position position="289"/>
    </location>
    <ligand>
        <name>substrate</name>
        <note>ligand shared between dimeric partners</note>
    </ligand>
</feature>
<feature type="binding site" evidence="12">
    <location>
        <position position="451"/>
    </location>
    <ligand>
        <name>substrate</name>
        <note>ligand shared between dimeric partners</note>
    </ligand>
</feature>
<dbReference type="UniPathway" id="UPA00115">
    <property type="reaction ID" value="UER00410"/>
</dbReference>
<proteinExistence type="inferred from homology"/>
<dbReference type="InterPro" id="IPR008927">
    <property type="entry name" value="6-PGluconate_DH-like_C_sf"/>
</dbReference>
<dbReference type="STRING" id="765915.A0A1Y2H7E1"/>
<dbReference type="GO" id="GO:0019521">
    <property type="term" value="P:D-gluconate metabolic process"/>
    <property type="evidence" value="ECO:0007669"/>
    <property type="project" value="UniProtKB-KW"/>
</dbReference>
<dbReference type="GO" id="GO:0009051">
    <property type="term" value="P:pentose-phosphate shunt, oxidative branch"/>
    <property type="evidence" value="ECO:0007669"/>
    <property type="project" value="UniProtKB-ARBA"/>
</dbReference>
<dbReference type="FunFam" id="1.20.5.320:FF:000002">
    <property type="entry name" value="6-phosphogluconate dehydrogenase, decarboxylating"/>
    <property type="match status" value="1"/>
</dbReference>
<dbReference type="PIRSF" id="PIRSF000109">
    <property type="entry name" value="6PGD"/>
    <property type="match status" value="1"/>
</dbReference>
<comment type="caution">
    <text evidence="16">The sequence shown here is derived from an EMBL/GenBank/DDBJ whole genome shotgun (WGS) entry which is preliminary data.</text>
</comment>
<feature type="binding site" description="in other chain" evidence="12">
    <location>
        <begin position="188"/>
        <end position="189"/>
    </location>
    <ligand>
        <name>substrate</name>
        <note>ligand shared between dimeric partners</note>
    </ligand>
</feature>
<evidence type="ECO:0000259" key="15">
    <source>
        <dbReference type="SMART" id="SM01350"/>
    </source>
</evidence>
<dbReference type="InterPro" id="IPR006113">
    <property type="entry name" value="6PGDH_Gnd/GntZ"/>
</dbReference>
<protein>
    <recommendedName>
        <fullName evidence="10 14">6-phosphogluconate dehydrogenase, decarboxylating</fullName>
        <ecNumber evidence="10 14">1.1.1.44</ecNumber>
    </recommendedName>
</protein>
<accession>A0A1Y2H7E1</accession>
<dbReference type="FunFam" id="3.40.50.720:FF:000007">
    <property type="entry name" value="6-phosphogluconate dehydrogenase, decarboxylating"/>
    <property type="match status" value="1"/>
</dbReference>
<dbReference type="Proteomes" id="UP000193411">
    <property type="component" value="Unassembled WGS sequence"/>
</dbReference>
<feature type="domain" description="6-phosphogluconate dehydrogenase C-terminal" evidence="15">
    <location>
        <begin position="181"/>
        <end position="474"/>
    </location>
</feature>
<dbReference type="InterPro" id="IPR036291">
    <property type="entry name" value="NAD(P)-bd_dom_sf"/>
</dbReference>
<dbReference type="GO" id="GO:0050661">
    <property type="term" value="F:NADP binding"/>
    <property type="evidence" value="ECO:0007669"/>
    <property type="project" value="InterPro"/>
</dbReference>
<feature type="binding site" evidence="13">
    <location>
        <position position="105"/>
    </location>
    <ligand>
        <name>NADP(+)</name>
        <dbReference type="ChEBI" id="CHEBI:58349"/>
    </ligand>
</feature>
<dbReference type="Gene3D" id="1.20.5.320">
    <property type="entry name" value="6-Phosphogluconate Dehydrogenase, domain 3"/>
    <property type="match status" value="1"/>
</dbReference>
<keyword evidence="8 10" id="KW-0570">Pentose shunt</keyword>
<organism evidence="16 17">
    <name type="scientific">Catenaria anguillulae PL171</name>
    <dbReference type="NCBI Taxonomy" id="765915"/>
    <lineage>
        <taxon>Eukaryota</taxon>
        <taxon>Fungi</taxon>
        <taxon>Fungi incertae sedis</taxon>
        <taxon>Blastocladiomycota</taxon>
        <taxon>Blastocladiomycetes</taxon>
        <taxon>Blastocladiales</taxon>
        <taxon>Catenariaceae</taxon>
        <taxon>Catenaria</taxon>
    </lineage>
</organism>
<feature type="binding site" evidence="13">
    <location>
        <begin position="77"/>
        <end position="79"/>
    </location>
    <ligand>
        <name>NADP(+)</name>
        <dbReference type="ChEBI" id="CHEBI:58349"/>
    </ligand>
</feature>
<dbReference type="SUPFAM" id="SSF51735">
    <property type="entry name" value="NAD(P)-binding Rossmann-fold domains"/>
    <property type="match status" value="1"/>
</dbReference>
<dbReference type="SUPFAM" id="SSF48179">
    <property type="entry name" value="6-phosphogluconate dehydrogenase C-terminal domain-like"/>
    <property type="match status" value="1"/>
</dbReference>
<dbReference type="InterPro" id="IPR006115">
    <property type="entry name" value="6PGDH_NADP-bd"/>
</dbReference>
<evidence type="ECO:0000256" key="12">
    <source>
        <dbReference type="PIRSR" id="PIRSR000109-2"/>
    </source>
</evidence>
<evidence type="ECO:0000256" key="5">
    <source>
        <dbReference type="ARBA" id="ARBA00022857"/>
    </source>
</evidence>
<keyword evidence="7 14" id="KW-0311">Gluconate utilization</keyword>
<dbReference type="NCBIfam" id="TIGR00873">
    <property type="entry name" value="gnd"/>
    <property type="match status" value="1"/>
</dbReference>
<dbReference type="Gene3D" id="1.10.1040.10">
    <property type="entry name" value="N-(1-d-carboxylethyl)-l-norvaline Dehydrogenase, domain 2"/>
    <property type="match status" value="1"/>
</dbReference>